<dbReference type="EMBL" id="JACHIP010000007">
    <property type="protein sequence ID" value="MBB5059900.1"/>
    <property type="molecule type" value="Genomic_DNA"/>
</dbReference>
<dbReference type="Proteomes" id="UP000540989">
    <property type="component" value="Unassembled WGS sequence"/>
</dbReference>
<keyword evidence="2" id="KW-1185">Reference proteome</keyword>
<evidence type="ECO:0000313" key="2">
    <source>
        <dbReference type="Proteomes" id="UP000540989"/>
    </source>
</evidence>
<gene>
    <name evidence="1" type="ORF">HDF16_004629</name>
</gene>
<organism evidence="1 2">
    <name type="scientific">Granulicella aggregans</name>
    <dbReference type="NCBI Taxonomy" id="474949"/>
    <lineage>
        <taxon>Bacteria</taxon>
        <taxon>Pseudomonadati</taxon>
        <taxon>Acidobacteriota</taxon>
        <taxon>Terriglobia</taxon>
        <taxon>Terriglobales</taxon>
        <taxon>Acidobacteriaceae</taxon>
        <taxon>Granulicella</taxon>
    </lineage>
</organism>
<protein>
    <submittedName>
        <fullName evidence="1">Uncharacterized protein</fullName>
    </submittedName>
</protein>
<proteinExistence type="predicted"/>
<accession>A0A7W8E748</accession>
<name>A0A7W8E748_9BACT</name>
<comment type="caution">
    <text evidence="1">The sequence shown here is derived from an EMBL/GenBank/DDBJ whole genome shotgun (WGS) entry which is preliminary data.</text>
</comment>
<sequence>MAVLNRRSIGFSRIRTCSHVHISTLYFRYECRLLITQTGEGYGVCVLAPESPSRRWIKVYESKAHCLTELAMSRSHHPVRLLTHFIRVCTKTSPFWFYIRMSNPEWGGRLGWWSKCCNPQSKEDSNSAMGKICGSSSRVSSHILRLIVSSFDNSVLECPRLGGFSALA</sequence>
<reference evidence="1 2" key="1">
    <citation type="submission" date="2020-08" db="EMBL/GenBank/DDBJ databases">
        <title>Genomic Encyclopedia of Type Strains, Phase IV (KMG-V): Genome sequencing to study the core and pangenomes of soil and plant-associated prokaryotes.</title>
        <authorList>
            <person name="Whitman W."/>
        </authorList>
    </citation>
    <scope>NUCLEOTIDE SEQUENCE [LARGE SCALE GENOMIC DNA]</scope>
    <source>
        <strain evidence="1 2">M8UP14</strain>
    </source>
</reference>
<evidence type="ECO:0000313" key="1">
    <source>
        <dbReference type="EMBL" id="MBB5059900.1"/>
    </source>
</evidence>
<dbReference type="AlphaFoldDB" id="A0A7W8E748"/>